<dbReference type="PANTHER" id="PTHR23098">
    <property type="entry name" value="AGAP001331-PA-RELATED"/>
    <property type="match status" value="1"/>
</dbReference>
<feature type="compositionally biased region" description="Polar residues" evidence="1">
    <location>
        <begin position="368"/>
        <end position="377"/>
    </location>
</feature>
<name>A0AAV7QIH0_PLEWA</name>
<dbReference type="PANTHER" id="PTHR23098:SF23">
    <property type="entry name" value="MYB-RELATED TRANSCRIPTION FACTOR, PARTNER OF PROFILIN-LIKE ISOFORM X2-RELATED"/>
    <property type="match status" value="1"/>
</dbReference>
<evidence type="ECO:0000313" key="3">
    <source>
        <dbReference type="EMBL" id="KAJ1139875.1"/>
    </source>
</evidence>
<feature type="region of interest" description="Disordered" evidence="1">
    <location>
        <begin position="200"/>
        <end position="242"/>
    </location>
</feature>
<feature type="compositionally biased region" description="Basic and acidic residues" evidence="1">
    <location>
        <begin position="1"/>
        <end position="15"/>
    </location>
</feature>
<proteinExistence type="predicted"/>
<feature type="compositionally biased region" description="Polar residues" evidence="1">
    <location>
        <begin position="228"/>
        <end position="242"/>
    </location>
</feature>
<evidence type="ECO:0000313" key="4">
    <source>
        <dbReference type="Proteomes" id="UP001066276"/>
    </source>
</evidence>
<comment type="caution">
    <text evidence="3">The sequence shown here is derived from an EMBL/GenBank/DDBJ whole genome shotgun (WGS) entry which is preliminary data.</text>
</comment>
<sequence>MDPRCHYRPQEDDSRPGTSQDVPHKNQDTFKKRRKCCFSAEEQEIMVKEVTEQQHQLFVTSKLPISRREAIWQQIVDKIKSVAEVRRTVIECKKRWHDCKRRTKEKMARNRKAALQTGGGSPANQEALDHMEKMVAAVTPEEIVTGIQGQDSADYQETMHMQEEDGSPAAMPVPDFPDDMDDEPINIPQETIQKVLDTLQTPPSVTRRGTEQAAIAEDPPTTPIVRPASSNTAEDSDDTGTSFERTVVGVQRELAKEVRVGMQTMAASLEGMRSCMMSSADQAAAMQALTSILQGLQETVKEFTTAVRELPQHLAPQTFHCMQECNHDSLRADLAAHHCDVAAILKNQQTLLAAILPVRPSQGAATGMSDSTSSNTEVCVAPSKPTTTRTEQATHTSEEEDMEQHIHKENDPEALVPATWPTFTKVLRFVTCQSCNNFTQALFCKPLYILSPSPVIVSLLLIAKSCPSALSETSTPACQKHFRNPLCWITM</sequence>
<dbReference type="InterPro" id="IPR028002">
    <property type="entry name" value="Myb_DNA-bind_5"/>
</dbReference>
<dbReference type="Pfam" id="PF13873">
    <property type="entry name" value="Myb_DNA-bind_5"/>
    <property type="match status" value="1"/>
</dbReference>
<evidence type="ECO:0000259" key="2">
    <source>
        <dbReference type="Pfam" id="PF13873"/>
    </source>
</evidence>
<gene>
    <name evidence="3" type="ORF">NDU88_006238</name>
</gene>
<feature type="compositionally biased region" description="Polar residues" evidence="1">
    <location>
        <begin position="384"/>
        <end position="395"/>
    </location>
</feature>
<feature type="region of interest" description="Disordered" evidence="1">
    <location>
        <begin position="102"/>
        <end position="124"/>
    </location>
</feature>
<dbReference type="Proteomes" id="UP001066276">
    <property type="component" value="Chromosome 6"/>
</dbReference>
<feature type="region of interest" description="Disordered" evidence="1">
    <location>
        <begin position="365"/>
        <end position="403"/>
    </location>
</feature>
<dbReference type="EMBL" id="JANPWB010000010">
    <property type="protein sequence ID" value="KAJ1139875.1"/>
    <property type="molecule type" value="Genomic_DNA"/>
</dbReference>
<reference evidence="3" key="1">
    <citation type="journal article" date="2022" name="bioRxiv">
        <title>Sequencing and chromosome-scale assembly of the giantPleurodeles waltlgenome.</title>
        <authorList>
            <person name="Brown T."/>
            <person name="Elewa A."/>
            <person name="Iarovenko S."/>
            <person name="Subramanian E."/>
            <person name="Araus A.J."/>
            <person name="Petzold A."/>
            <person name="Susuki M."/>
            <person name="Suzuki K.-i.T."/>
            <person name="Hayashi T."/>
            <person name="Toyoda A."/>
            <person name="Oliveira C."/>
            <person name="Osipova E."/>
            <person name="Leigh N.D."/>
            <person name="Simon A."/>
            <person name="Yun M.H."/>
        </authorList>
    </citation>
    <scope>NUCLEOTIDE SEQUENCE</scope>
    <source>
        <strain evidence="3">20211129_DDA</strain>
        <tissue evidence="3">Liver</tissue>
    </source>
</reference>
<dbReference type="GO" id="GO:0005634">
    <property type="term" value="C:nucleus"/>
    <property type="evidence" value="ECO:0007669"/>
    <property type="project" value="TreeGrafter"/>
</dbReference>
<evidence type="ECO:0000256" key="1">
    <source>
        <dbReference type="SAM" id="MobiDB-lite"/>
    </source>
</evidence>
<accession>A0AAV7QIH0</accession>
<feature type="domain" description="Myb/SANT-like DNA-binding" evidence="2">
    <location>
        <begin position="34"/>
        <end position="108"/>
    </location>
</feature>
<keyword evidence="4" id="KW-1185">Reference proteome</keyword>
<feature type="region of interest" description="Disordered" evidence="1">
    <location>
        <begin position="1"/>
        <end position="28"/>
    </location>
</feature>
<dbReference type="AlphaFoldDB" id="A0AAV7QIH0"/>
<feature type="compositionally biased region" description="Basic residues" evidence="1">
    <location>
        <begin position="102"/>
        <end position="112"/>
    </location>
</feature>
<organism evidence="3 4">
    <name type="scientific">Pleurodeles waltl</name>
    <name type="common">Iberian ribbed newt</name>
    <dbReference type="NCBI Taxonomy" id="8319"/>
    <lineage>
        <taxon>Eukaryota</taxon>
        <taxon>Metazoa</taxon>
        <taxon>Chordata</taxon>
        <taxon>Craniata</taxon>
        <taxon>Vertebrata</taxon>
        <taxon>Euteleostomi</taxon>
        <taxon>Amphibia</taxon>
        <taxon>Batrachia</taxon>
        <taxon>Caudata</taxon>
        <taxon>Salamandroidea</taxon>
        <taxon>Salamandridae</taxon>
        <taxon>Pleurodelinae</taxon>
        <taxon>Pleurodeles</taxon>
    </lineage>
</organism>
<protein>
    <recommendedName>
        <fullName evidence="2">Myb/SANT-like DNA-binding domain-containing protein</fullName>
    </recommendedName>
</protein>